<keyword evidence="3" id="KW-0472">Membrane</keyword>
<dbReference type="Gene3D" id="1.10.510.10">
    <property type="entry name" value="Transferase(Phosphotransferase) domain 1"/>
    <property type="match status" value="1"/>
</dbReference>
<protein>
    <recommendedName>
        <fullName evidence="6">Protein kinase domain-containing protein</fullName>
    </recommendedName>
</protein>
<reference evidence="4" key="1">
    <citation type="submission" date="2022-03" db="EMBL/GenBank/DDBJ databases">
        <title>Draft genome sequence of Aduncisulcus paluster, a free-living microaerophilic Fornicata.</title>
        <authorList>
            <person name="Yuyama I."/>
            <person name="Kume K."/>
            <person name="Tamura T."/>
            <person name="Inagaki Y."/>
            <person name="Hashimoto T."/>
        </authorList>
    </citation>
    <scope>NUCLEOTIDE SEQUENCE</scope>
    <source>
        <strain evidence="4">NY0171</strain>
    </source>
</reference>
<evidence type="ECO:0008006" key="6">
    <source>
        <dbReference type="Google" id="ProtNLM"/>
    </source>
</evidence>
<feature type="transmembrane region" description="Helical" evidence="3">
    <location>
        <begin position="199"/>
        <end position="220"/>
    </location>
</feature>
<organism evidence="4 5">
    <name type="scientific">Aduncisulcus paluster</name>
    <dbReference type="NCBI Taxonomy" id="2918883"/>
    <lineage>
        <taxon>Eukaryota</taxon>
        <taxon>Metamonada</taxon>
        <taxon>Carpediemonas-like organisms</taxon>
        <taxon>Aduncisulcus</taxon>
    </lineage>
</organism>
<keyword evidence="3" id="KW-1133">Transmembrane helix</keyword>
<feature type="non-terminal residue" evidence="4">
    <location>
        <position position="1"/>
    </location>
</feature>
<evidence type="ECO:0000313" key="4">
    <source>
        <dbReference type="EMBL" id="GKT29029.1"/>
    </source>
</evidence>
<keyword evidence="1" id="KW-0547">Nucleotide-binding</keyword>
<dbReference type="PROSITE" id="PS51450">
    <property type="entry name" value="LRR"/>
    <property type="match status" value="1"/>
</dbReference>
<name>A0ABQ5KC42_9EUKA</name>
<dbReference type="InterPro" id="IPR032675">
    <property type="entry name" value="LRR_dom_sf"/>
</dbReference>
<proteinExistence type="predicted"/>
<dbReference type="SUPFAM" id="SSF52058">
    <property type="entry name" value="L domain-like"/>
    <property type="match status" value="1"/>
</dbReference>
<keyword evidence="1" id="KW-0067">ATP-binding</keyword>
<feature type="binding site" evidence="1">
    <location>
        <position position="400"/>
    </location>
    <ligand>
        <name>ATP</name>
        <dbReference type="ChEBI" id="CHEBI:30616"/>
    </ligand>
</feature>
<evidence type="ECO:0000256" key="1">
    <source>
        <dbReference type="PROSITE-ProRule" id="PRU10141"/>
    </source>
</evidence>
<comment type="caution">
    <text evidence="4">The sequence shown here is derived from an EMBL/GenBank/DDBJ whole genome shotgun (WGS) entry which is preliminary data.</text>
</comment>
<keyword evidence="3" id="KW-0812">Transmembrane</keyword>
<dbReference type="Proteomes" id="UP001057375">
    <property type="component" value="Unassembled WGS sequence"/>
</dbReference>
<dbReference type="Gene3D" id="3.80.10.10">
    <property type="entry name" value="Ribonuclease Inhibitor"/>
    <property type="match status" value="1"/>
</dbReference>
<dbReference type="PROSITE" id="PS00107">
    <property type="entry name" value="PROTEIN_KINASE_ATP"/>
    <property type="match status" value="1"/>
</dbReference>
<dbReference type="EMBL" id="BQXS01000612">
    <property type="protein sequence ID" value="GKT29029.1"/>
    <property type="molecule type" value="Genomic_DNA"/>
</dbReference>
<accession>A0ABQ5KC42</accession>
<feature type="region of interest" description="Disordered" evidence="2">
    <location>
        <begin position="344"/>
        <end position="365"/>
    </location>
</feature>
<dbReference type="InterPro" id="IPR011009">
    <property type="entry name" value="Kinase-like_dom_sf"/>
</dbReference>
<sequence>TSLDLSNNSISDVSVLITSDLFSADTLTSLDISGNSICDIDTIISHLKLKFTALTSLIYSEQTCYCSSTVSSSSHQVCREVYQGRWAVECMLGYYLDKSSGKCIKACDIGYEANQDGECSLISSSSLSYPNTDIFAGVNVKSTSVSNLSRCLVCENDPYRMAVLEIGELYVKCICRSVFEGSDCSNLTPIIDSSPKSNIWIYILSGAIVVILIIIGCLFCKYRKKRIVSRLYLHDGIRDSLPTLPIKPPVEEKGHPGLILEIGKDEGIEMGPVIFDPESAIIAKSTEIMIETTGNEISPKPNVDDFQPPLQTISLSQPISSTSTSLKPKSVNIDLKPIERRTSDVSPSFSISSPTHVPKSDSMTLTSTSSITPLGTIGKGGFGEVQLVKVDGLAFPCVLKKMLRVADEKLVKDCRKEFKMQLKLFNNPKCFNRIPRPLYILDLLDANFKGSFGFIMEFCVGGSVSAFAKTWCADSKYYSVSPDSSSDDA</sequence>
<evidence type="ECO:0000313" key="5">
    <source>
        <dbReference type="Proteomes" id="UP001057375"/>
    </source>
</evidence>
<feature type="compositionally biased region" description="Low complexity" evidence="2">
    <location>
        <begin position="344"/>
        <end position="353"/>
    </location>
</feature>
<feature type="non-terminal residue" evidence="4">
    <location>
        <position position="489"/>
    </location>
</feature>
<dbReference type="InterPro" id="IPR001611">
    <property type="entry name" value="Leu-rich_rpt"/>
</dbReference>
<dbReference type="SUPFAM" id="SSF56112">
    <property type="entry name" value="Protein kinase-like (PK-like)"/>
    <property type="match status" value="1"/>
</dbReference>
<evidence type="ECO:0000256" key="2">
    <source>
        <dbReference type="SAM" id="MobiDB-lite"/>
    </source>
</evidence>
<keyword evidence="5" id="KW-1185">Reference proteome</keyword>
<evidence type="ECO:0000256" key="3">
    <source>
        <dbReference type="SAM" id="Phobius"/>
    </source>
</evidence>
<gene>
    <name evidence="4" type="ORF">ADUPG1_001005</name>
</gene>
<dbReference type="InterPro" id="IPR017441">
    <property type="entry name" value="Protein_kinase_ATP_BS"/>
</dbReference>